<evidence type="ECO:0000256" key="6">
    <source>
        <dbReference type="ARBA" id="ARBA00022989"/>
    </source>
</evidence>
<evidence type="ECO:0000256" key="9">
    <source>
        <dbReference type="SAM" id="MobiDB-lite"/>
    </source>
</evidence>
<evidence type="ECO:0000313" key="13">
    <source>
        <dbReference type="EMBL" id="KAH9839332.1"/>
    </source>
</evidence>
<keyword evidence="5" id="KW-0862">Zinc</keyword>
<sequence length="392" mass="42951">MPPTSLGRQLRCWLVLVPALCAASARAAGSNSGGTNTSLAMIILYAITGCVSALFCVVIVSGAIRAIRHPERYGPRTGEGEFAGSFPGQSRARGLTRAILDTFPVVKFGVETSQSTQGQGKDMEMGDVKSYKGDEERDSASLDDDDKYTLEDDADGAHANARAHERRVSWAPQPPLERRDEGREHPSGVQEEDITTNAHKPGSSTSEEPIAGPSSPTQLSPDRDLPPVRPRPRPGRSSTQGRPLSAPAGEKEKDVVPDAIGTETCPICILDFEEGDDLRVLPCEGKHRFHRDCVDQWLLELSSSCPICRQDFQALETMMMGGDSADGDHLEPPHPHYAQRPLSSAAARFSRYLRFARRRHGHRTRDRREGREDGSGYDITDPPMPLSPEMRF</sequence>
<dbReference type="SUPFAM" id="SSF57850">
    <property type="entry name" value="RING/U-box"/>
    <property type="match status" value="1"/>
</dbReference>
<dbReference type="InterPro" id="IPR001841">
    <property type="entry name" value="Znf_RING"/>
</dbReference>
<protein>
    <recommendedName>
        <fullName evidence="12">RING-type domain-containing protein</fullName>
    </recommendedName>
</protein>
<reference evidence="13 14" key="1">
    <citation type="journal article" date="2021" name="Environ. Microbiol.">
        <title>Gene family expansions and transcriptome signatures uncover fungal adaptations to wood decay.</title>
        <authorList>
            <person name="Hage H."/>
            <person name="Miyauchi S."/>
            <person name="Viragh M."/>
            <person name="Drula E."/>
            <person name="Min B."/>
            <person name="Chaduli D."/>
            <person name="Navarro D."/>
            <person name="Favel A."/>
            <person name="Norest M."/>
            <person name="Lesage-Meessen L."/>
            <person name="Balint B."/>
            <person name="Merenyi Z."/>
            <person name="de Eugenio L."/>
            <person name="Morin E."/>
            <person name="Martinez A.T."/>
            <person name="Baldrian P."/>
            <person name="Stursova M."/>
            <person name="Martinez M.J."/>
            <person name="Novotny C."/>
            <person name="Magnuson J.K."/>
            <person name="Spatafora J.W."/>
            <person name="Maurice S."/>
            <person name="Pangilinan J."/>
            <person name="Andreopoulos W."/>
            <person name="LaButti K."/>
            <person name="Hundley H."/>
            <person name="Na H."/>
            <person name="Kuo A."/>
            <person name="Barry K."/>
            <person name="Lipzen A."/>
            <person name="Henrissat B."/>
            <person name="Riley R."/>
            <person name="Ahrendt S."/>
            <person name="Nagy L.G."/>
            <person name="Grigoriev I.V."/>
            <person name="Martin F."/>
            <person name="Rosso M.N."/>
        </authorList>
    </citation>
    <scope>NUCLEOTIDE SEQUENCE [LARGE SCALE GENOMIC DNA]</scope>
    <source>
        <strain evidence="13 14">CIRM-BRFM 1785</strain>
    </source>
</reference>
<dbReference type="SMART" id="SM00184">
    <property type="entry name" value="RING"/>
    <property type="match status" value="1"/>
</dbReference>
<evidence type="ECO:0000256" key="10">
    <source>
        <dbReference type="SAM" id="Phobius"/>
    </source>
</evidence>
<dbReference type="Proteomes" id="UP000814176">
    <property type="component" value="Unassembled WGS sequence"/>
</dbReference>
<feature type="signal peptide" evidence="11">
    <location>
        <begin position="1"/>
        <end position="27"/>
    </location>
</feature>
<keyword evidence="14" id="KW-1185">Reference proteome</keyword>
<evidence type="ECO:0000256" key="3">
    <source>
        <dbReference type="ARBA" id="ARBA00022723"/>
    </source>
</evidence>
<keyword evidence="7 10" id="KW-0472">Membrane</keyword>
<proteinExistence type="predicted"/>
<keyword evidence="4 8" id="KW-0863">Zinc-finger</keyword>
<dbReference type="EMBL" id="JADCUA010000006">
    <property type="protein sequence ID" value="KAH9839332.1"/>
    <property type="molecule type" value="Genomic_DNA"/>
</dbReference>
<keyword evidence="11" id="KW-0732">Signal</keyword>
<feature type="chain" id="PRO_5045872707" description="RING-type domain-containing protein" evidence="11">
    <location>
        <begin position="28"/>
        <end position="392"/>
    </location>
</feature>
<dbReference type="PANTHER" id="PTHR46539">
    <property type="entry name" value="E3 UBIQUITIN-PROTEIN LIGASE ATL42"/>
    <property type="match status" value="1"/>
</dbReference>
<dbReference type="CDD" id="cd16454">
    <property type="entry name" value="RING-H2_PA-TM-RING"/>
    <property type="match status" value="1"/>
</dbReference>
<dbReference type="Pfam" id="PF13639">
    <property type="entry name" value="zf-RING_2"/>
    <property type="match status" value="1"/>
</dbReference>
<feature type="transmembrane region" description="Helical" evidence="10">
    <location>
        <begin position="43"/>
        <end position="67"/>
    </location>
</feature>
<feature type="region of interest" description="Disordered" evidence="9">
    <location>
        <begin position="111"/>
        <end position="257"/>
    </location>
</feature>
<evidence type="ECO:0000256" key="1">
    <source>
        <dbReference type="ARBA" id="ARBA00004370"/>
    </source>
</evidence>
<comment type="caution">
    <text evidence="13">The sequence shown here is derived from an EMBL/GenBank/DDBJ whole genome shotgun (WGS) entry which is preliminary data.</text>
</comment>
<gene>
    <name evidence="13" type="ORF">C8Q71DRAFT_748988</name>
</gene>
<dbReference type="GeneID" id="72003911"/>
<dbReference type="RefSeq" id="XP_047781087.1">
    <property type="nucleotide sequence ID" value="XM_047923179.1"/>
</dbReference>
<comment type="subcellular location">
    <subcellularLocation>
        <location evidence="1">Membrane</location>
    </subcellularLocation>
</comment>
<feature type="region of interest" description="Disordered" evidence="9">
    <location>
        <begin position="358"/>
        <end position="392"/>
    </location>
</feature>
<keyword evidence="2 10" id="KW-0812">Transmembrane</keyword>
<dbReference type="InterPro" id="IPR013083">
    <property type="entry name" value="Znf_RING/FYVE/PHD"/>
</dbReference>
<name>A0ABQ8KNK6_9APHY</name>
<feature type="domain" description="RING-type" evidence="12">
    <location>
        <begin position="265"/>
        <end position="309"/>
    </location>
</feature>
<evidence type="ECO:0000313" key="14">
    <source>
        <dbReference type="Proteomes" id="UP000814176"/>
    </source>
</evidence>
<feature type="compositionally biased region" description="Basic and acidic residues" evidence="9">
    <location>
        <begin position="176"/>
        <end position="186"/>
    </location>
</feature>
<evidence type="ECO:0000256" key="2">
    <source>
        <dbReference type="ARBA" id="ARBA00022692"/>
    </source>
</evidence>
<evidence type="ECO:0000256" key="7">
    <source>
        <dbReference type="ARBA" id="ARBA00023136"/>
    </source>
</evidence>
<evidence type="ECO:0000256" key="4">
    <source>
        <dbReference type="ARBA" id="ARBA00022771"/>
    </source>
</evidence>
<evidence type="ECO:0000256" key="8">
    <source>
        <dbReference type="PROSITE-ProRule" id="PRU00175"/>
    </source>
</evidence>
<evidence type="ECO:0000256" key="5">
    <source>
        <dbReference type="ARBA" id="ARBA00022833"/>
    </source>
</evidence>
<keyword evidence="6 10" id="KW-1133">Transmembrane helix</keyword>
<accession>A0ABQ8KNK6</accession>
<feature type="compositionally biased region" description="Basic and acidic residues" evidence="9">
    <location>
        <begin position="121"/>
        <end position="140"/>
    </location>
</feature>
<feature type="compositionally biased region" description="Acidic residues" evidence="9">
    <location>
        <begin position="141"/>
        <end position="154"/>
    </location>
</feature>
<evidence type="ECO:0000259" key="12">
    <source>
        <dbReference type="PROSITE" id="PS50089"/>
    </source>
</evidence>
<dbReference type="PANTHER" id="PTHR46539:SF1">
    <property type="entry name" value="E3 UBIQUITIN-PROTEIN LIGASE ATL42"/>
    <property type="match status" value="1"/>
</dbReference>
<organism evidence="13 14">
    <name type="scientific">Rhodofomes roseus</name>
    <dbReference type="NCBI Taxonomy" id="34475"/>
    <lineage>
        <taxon>Eukaryota</taxon>
        <taxon>Fungi</taxon>
        <taxon>Dikarya</taxon>
        <taxon>Basidiomycota</taxon>
        <taxon>Agaricomycotina</taxon>
        <taxon>Agaricomycetes</taxon>
        <taxon>Polyporales</taxon>
        <taxon>Rhodofomes</taxon>
    </lineage>
</organism>
<feature type="compositionally biased region" description="Polar residues" evidence="9">
    <location>
        <begin position="195"/>
        <end position="207"/>
    </location>
</feature>
<evidence type="ECO:0000256" key="11">
    <source>
        <dbReference type="SAM" id="SignalP"/>
    </source>
</evidence>
<keyword evidence="3" id="KW-0479">Metal-binding</keyword>
<dbReference type="Gene3D" id="3.30.40.10">
    <property type="entry name" value="Zinc/RING finger domain, C3HC4 (zinc finger)"/>
    <property type="match status" value="1"/>
</dbReference>
<dbReference type="PROSITE" id="PS50089">
    <property type="entry name" value="ZF_RING_2"/>
    <property type="match status" value="1"/>
</dbReference>